<keyword evidence="1" id="KW-0479">Metal-binding</keyword>
<organism evidence="7 8">
    <name type="scientific">Cryptolaemus montrouzieri</name>
    <dbReference type="NCBI Taxonomy" id="559131"/>
    <lineage>
        <taxon>Eukaryota</taxon>
        <taxon>Metazoa</taxon>
        <taxon>Ecdysozoa</taxon>
        <taxon>Arthropoda</taxon>
        <taxon>Hexapoda</taxon>
        <taxon>Insecta</taxon>
        <taxon>Pterygota</taxon>
        <taxon>Neoptera</taxon>
        <taxon>Endopterygota</taxon>
        <taxon>Coleoptera</taxon>
        <taxon>Polyphaga</taxon>
        <taxon>Cucujiformia</taxon>
        <taxon>Coccinelloidea</taxon>
        <taxon>Coccinellidae</taxon>
        <taxon>Scymninae</taxon>
        <taxon>Scymnini</taxon>
        <taxon>Cryptolaemus</taxon>
    </lineage>
</organism>
<evidence type="ECO:0000256" key="5">
    <source>
        <dbReference type="SAM" id="MobiDB-lite"/>
    </source>
</evidence>
<evidence type="ECO:0000256" key="2">
    <source>
        <dbReference type="ARBA" id="ARBA00022771"/>
    </source>
</evidence>
<dbReference type="EMBL" id="JABFTP020000144">
    <property type="protein sequence ID" value="KAL3282081.1"/>
    <property type="molecule type" value="Genomic_DNA"/>
</dbReference>
<dbReference type="InterPro" id="IPR036236">
    <property type="entry name" value="Znf_C2H2_sf"/>
</dbReference>
<proteinExistence type="predicted"/>
<dbReference type="SMART" id="SM00614">
    <property type="entry name" value="ZnF_BED"/>
    <property type="match status" value="1"/>
</dbReference>
<dbReference type="Pfam" id="PF02892">
    <property type="entry name" value="zf-BED"/>
    <property type="match status" value="1"/>
</dbReference>
<evidence type="ECO:0000256" key="3">
    <source>
        <dbReference type="ARBA" id="ARBA00022833"/>
    </source>
</evidence>
<comment type="caution">
    <text evidence="7">The sequence shown here is derived from an EMBL/GenBank/DDBJ whole genome shotgun (WGS) entry which is preliminary data.</text>
</comment>
<dbReference type="AlphaFoldDB" id="A0ABD2NTM9"/>
<dbReference type="PROSITE" id="PS50808">
    <property type="entry name" value="ZF_BED"/>
    <property type="match status" value="1"/>
</dbReference>
<keyword evidence="3" id="KW-0862">Zinc</keyword>
<feature type="domain" description="BED-type" evidence="6">
    <location>
        <begin position="5"/>
        <end position="59"/>
    </location>
</feature>
<keyword evidence="2 4" id="KW-0863">Zinc-finger</keyword>
<feature type="compositionally biased region" description="Polar residues" evidence="5">
    <location>
        <begin position="61"/>
        <end position="83"/>
    </location>
</feature>
<sequence length="137" mass="15697">MASSPKKSAVWTCFTVNEKSAKCSLCQANVSRGGMERKTGTLSLKKHLQFKHKVEYEQLYSSLSRTPSQSESGSDLNTSQNSQIRHDTKQLSLEEVVEKEKLWDINDARTKRYHYLIDEMIAYFDGRKSFGVSAFNY</sequence>
<evidence type="ECO:0000256" key="1">
    <source>
        <dbReference type="ARBA" id="ARBA00022723"/>
    </source>
</evidence>
<evidence type="ECO:0000313" key="8">
    <source>
        <dbReference type="Proteomes" id="UP001516400"/>
    </source>
</evidence>
<evidence type="ECO:0000259" key="6">
    <source>
        <dbReference type="PROSITE" id="PS50808"/>
    </source>
</evidence>
<dbReference type="GO" id="GO:0008270">
    <property type="term" value="F:zinc ion binding"/>
    <property type="evidence" value="ECO:0007669"/>
    <property type="project" value="UniProtKB-KW"/>
</dbReference>
<evidence type="ECO:0000256" key="4">
    <source>
        <dbReference type="PROSITE-ProRule" id="PRU00027"/>
    </source>
</evidence>
<evidence type="ECO:0000313" key="7">
    <source>
        <dbReference type="EMBL" id="KAL3282081.1"/>
    </source>
</evidence>
<keyword evidence="8" id="KW-1185">Reference proteome</keyword>
<gene>
    <name evidence="7" type="ORF">HHI36_005280</name>
</gene>
<feature type="region of interest" description="Disordered" evidence="5">
    <location>
        <begin position="61"/>
        <end position="88"/>
    </location>
</feature>
<dbReference type="Proteomes" id="UP001516400">
    <property type="component" value="Unassembled WGS sequence"/>
</dbReference>
<accession>A0ABD2NTM9</accession>
<reference evidence="7 8" key="1">
    <citation type="journal article" date="2021" name="BMC Biol.">
        <title>Horizontally acquired antibacterial genes associated with adaptive radiation of ladybird beetles.</title>
        <authorList>
            <person name="Li H.S."/>
            <person name="Tang X.F."/>
            <person name="Huang Y.H."/>
            <person name="Xu Z.Y."/>
            <person name="Chen M.L."/>
            <person name="Du X.Y."/>
            <person name="Qiu B.Y."/>
            <person name="Chen P.T."/>
            <person name="Zhang W."/>
            <person name="Slipinski A."/>
            <person name="Escalona H.E."/>
            <person name="Waterhouse R.M."/>
            <person name="Zwick A."/>
            <person name="Pang H."/>
        </authorList>
    </citation>
    <scope>NUCLEOTIDE SEQUENCE [LARGE SCALE GENOMIC DNA]</scope>
    <source>
        <strain evidence="7">SYSU2018</strain>
    </source>
</reference>
<name>A0ABD2NTM9_9CUCU</name>
<dbReference type="InterPro" id="IPR003656">
    <property type="entry name" value="Znf_BED"/>
</dbReference>
<dbReference type="SUPFAM" id="SSF57667">
    <property type="entry name" value="beta-beta-alpha zinc fingers"/>
    <property type="match status" value="1"/>
</dbReference>
<protein>
    <recommendedName>
        <fullName evidence="6">BED-type domain-containing protein</fullName>
    </recommendedName>
</protein>